<keyword evidence="7" id="KW-1185">Reference proteome</keyword>
<dbReference type="STRING" id="387005.A0A183HX34"/>
<dbReference type="Pfam" id="PF01428">
    <property type="entry name" value="zf-AN1"/>
    <property type="match status" value="1"/>
</dbReference>
<reference evidence="6 7" key="2">
    <citation type="submission" date="2018-11" db="EMBL/GenBank/DDBJ databases">
        <authorList>
            <consortium name="Pathogen Informatics"/>
        </authorList>
    </citation>
    <scope>NUCLEOTIDE SEQUENCE [LARGE SCALE GENOMIC DNA]</scope>
</reference>
<dbReference type="GO" id="GO:0008270">
    <property type="term" value="F:zinc ion binding"/>
    <property type="evidence" value="ECO:0007669"/>
    <property type="project" value="UniProtKB-KW"/>
</dbReference>
<protein>
    <submittedName>
        <fullName evidence="8">AN1-type domain-containing protein</fullName>
    </submittedName>
</protein>
<evidence type="ECO:0000313" key="6">
    <source>
        <dbReference type="EMBL" id="VDO81427.1"/>
    </source>
</evidence>
<gene>
    <name evidence="6" type="ORF">OFLC_LOCUS12043</name>
</gene>
<dbReference type="PANTHER" id="PTHR14677:SF20">
    <property type="entry name" value="ZINC FINGER AN1-TYPE CONTAINING 2A-RELATED"/>
    <property type="match status" value="1"/>
</dbReference>
<name>A0A183HX34_9BILA</name>
<accession>A0A183HX34</accession>
<keyword evidence="2 4" id="KW-0863">Zinc-finger</keyword>
<reference evidence="8" key="1">
    <citation type="submission" date="2016-06" db="UniProtKB">
        <authorList>
            <consortium name="WormBaseParasite"/>
        </authorList>
    </citation>
    <scope>IDENTIFICATION</scope>
</reference>
<dbReference type="Gene3D" id="4.10.1110.10">
    <property type="entry name" value="AN1-like Zinc finger"/>
    <property type="match status" value="1"/>
</dbReference>
<keyword evidence="3" id="KW-0862">Zinc</keyword>
<dbReference type="SUPFAM" id="SSF118310">
    <property type="entry name" value="AN1-like Zinc finger"/>
    <property type="match status" value="1"/>
</dbReference>
<evidence type="ECO:0000256" key="4">
    <source>
        <dbReference type="PROSITE-ProRule" id="PRU00449"/>
    </source>
</evidence>
<organism evidence="8">
    <name type="scientific">Onchocerca flexuosa</name>
    <dbReference type="NCBI Taxonomy" id="387005"/>
    <lineage>
        <taxon>Eukaryota</taxon>
        <taxon>Metazoa</taxon>
        <taxon>Ecdysozoa</taxon>
        <taxon>Nematoda</taxon>
        <taxon>Chromadorea</taxon>
        <taxon>Rhabditida</taxon>
        <taxon>Spirurina</taxon>
        <taxon>Spiruromorpha</taxon>
        <taxon>Filarioidea</taxon>
        <taxon>Onchocercidae</taxon>
        <taxon>Onchocerca</taxon>
    </lineage>
</organism>
<dbReference type="InterPro" id="IPR000058">
    <property type="entry name" value="Znf_AN1"/>
</dbReference>
<feature type="domain" description="AN1-type" evidence="5">
    <location>
        <begin position="35"/>
        <end position="83"/>
    </location>
</feature>
<dbReference type="Proteomes" id="UP000267606">
    <property type="component" value="Unassembled WGS sequence"/>
</dbReference>
<evidence type="ECO:0000256" key="2">
    <source>
        <dbReference type="ARBA" id="ARBA00022771"/>
    </source>
</evidence>
<sequence length="147" mass="16704">MIIYSSGEHRFEHGCLAENLDARQLATSSNDGSKALKPYLCSMDGCFTSEIIRIDCEHCGFNFCLKHRYPEEHQCQIQDVANGQINSDLQEEIKEKMVMIVAGDRSNITEANIPSSSRSEKPVYSFFILFNVENDIFVNIFTTSHQN</sequence>
<evidence type="ECO:0000313" key="7">
    <source>
        <dbReference type="Proteomes" id="UP000267606"/>
    </source>
</evidence>
<evidence type="ECO:0000259" key="5">
    <source>
        <dbReference type="PROSITE" id="PS51039"/>
    </source>
</evidence>
<keyword evidence="1" id="KW-0479">Metal-binding</keyword>
<evidence type="ECO:0000256" key="3">
    <source>
        <dbReference type="ARBA" id="ARBA00022833"/>
    </source>
</evidence>
<dbReference type="EMBL" id="UZAJ01018191">
    <property type="protein sequence ID" value="VDO81427.1"/>
    <property type="molecule type" value="Genomic_DNA"/>
</dbReference>
<dbReference type="PROSITE" id="PS51039">
    <property type="entry name" value="ZF_AN1"/>
    <property type="match status" value="1"/>
</dbReference>
<dbReference type="PANTHER" id="PTHR14677">
    <property type="entry name" value="ARSENITE INDUCUBLE RNA ASSOCIATED PROTEIN AIP-1-RELATED"/>
    <property type="match status" value="1"/>
</dbReference>
<dbReference type="SMART" id="SM00154">
    <property type="entry name" value="ZnF_AN1"/>
    <property type="match status" value="1"/>
</dbReference>
<dbReference type="WBParaSite" id="OFLC_0001204601-mRNA-1">
    <property type="protein sequence ID" value="OFLC_0001204601-mRNA-1"/>
    <property type="gene ID" value="OFLC_0001204601"/>
</dbReference>
<evidence type="ECO:0000256" key="1">
    <source>
        <dbReference type="ARBA" id="ARBA00022723"/>
    </source>
</evidence>
<dbReference type="InterPro" id="IPR035896">
    <property type="entry name" value="AN1-like_Znf"/>
</dbReference>
<proteinExistence type="predicted"/>
<dbReference type="GO" id="GO:0005737">
    <property type="term" value="C:cytoplasm"/>
    <property type="evidence" value="ECO:0007669"/>
    <property type="project" value="TreeGrafter"/>
</dbReference>
<evidence type="ECO:0000313" key="8">
    <source>
        <dbReference type="WBParaSite" id="OFLC_0001204601-mRNA-1"/>
    </source>
</evidence>
<dbReference type="AlphaFoldDB" id="A0A183HX34"/>